<evidence type="ECO:0000256" key="1">
    <source>
        <dbReference type="SAM" id="MobiDB-lite"/>
    </source>
</evidence>
<feature type="region of interest" description="Disordered" evidence="1">
    <location>
        <begin position="33"/>
        <end position="54"/>
    </location>
</feature>
<dbReference type="Proteomes" id="UP000014216">
    <property type="component" value="Unassembled WGS sequence"/>
</dbReference>
<reference evidence="2 3" key="1">
    <citation type="journal article" date="2013" name="Genome Announc.">
        <title>Draft Genome Sequence of Desulfotignum phosphitoxidans DSM 13687 Strain FiPS-3.</title>
        <authorList>
            <person name="Poehlein A."/>
            <person name="Daniel R."/>
            <person name="Simeonova D.D."/>
        </authorList>
    </citation>
    <scope>NUCLEOTIDE SEQUENCE [LARGE SCALE GENOMIC DNA]</scope>
    <source>
        <strain evidence="2 3">DSM 13687</strain>
    </source>
</reference>
<evidence type="ECO:0000313" key="3">
    <source>
        <dbReference type="Proteomes" id="UP000014216"/>
    </source>
</evidence>
<comment type="caution">
    <text evidence="2">The sequence shown here is derived from an EMBL/GenBank/DDBJ whole genome shotgun (WGS) entry which is preliminary data.</text>
</comment>
<organism evidence="2 3">
    <name type="scientific">Desulfotignum phosphitoxidans DSM 13687</name>
    <dbReference type="NCBI Taxonomy" id="1286635"/>
    <lineage>
        <taxon>Bacteria</taxon>
        <taxon>Pseudomonadati</taxon>
        <taxon>Thermodesulfobacteriota</taxon>
        <taxon>Desulfobacteria</taxon>
        <taxon>Desulfobacterales</taxon>
        <taxon>Desulfobacteraceae</taxon>
        <taxon>Desulfotignum</taxon>
    </lineage>
</organism>
<proteinExistence type="predicted"/>
<dbReference type="RefSeq" id="WP_006965728.1">
    <property type="nucleotide sequence ID" value="NZ_APJX01000004.1"/>
</dbReference>
<gene>
    <name evidence="2" type="ORF">Dpo_4c00390</name>
</gene>
<dbReference type="EMBL" id="APJX01000004">
    <property type="protein sequence ID" value="EMS79492.1"/>
    <property type="molecule type" value="Genomic_DNA"/>
</dbReference>
<sequence>MSQKKDIMGKILACDDGDDENLTRELDCLIYRSDPGDTSGDMPAPGPPTDSWKVTKDNVSVQVWESSGRIRLRLSLGKGRLISMKQIAGIAVDAIVKELKKEDSR</sequence>
<name>S0G4X2_9BACT</name>
<keyword evidence="3" id="KW-1185">Reference proteome</keyword>
<accession>S0G4X2</accession>
<protein>
    <submittedName>
        <fullName evidence="2">Uncharacterized protein</fullName>
    </submittedName>
</protein>
<dbReference type="AlphaFoldDB" id="S0G4X2"/>
<evidence type="ECO:0000313" key="2">
    <source>
        <dbReference type="EMBL" id="EMS79492.1"/>
    </source>
</evidence>